<feature type="region of interest" description="Disordered" evidence="1">
    <location>
        <begin position="245"/>
        <end position="329"/>
    </location>
</feature>
<evidence type="ECO:0000259" key="2">
    <source>
        <dbReference type="Pfam" id="PF08550"/>
    </source>
</evidence>
<feature type="domain" description="Nitrogen regulatory protein areA GATA-like" evidence="2">
    <location>
        <begin position="63"/>
        <end position="90"/>
    </location>
</feature>
<dbReference type="AlphaFoldDB" id="A0A507QSD3"/>
<evidence type="ECO:0000256" key="1">
    <source>
        <dbReference type="SAM" id="MobiDB-lite"/>
    </source>
</evidence>
<dbReference type="Pfam" id="PF08550">
    <property type="entry name" value="GATA_AreA"/>
    <property type="match status" value="1"/>
</dbReference>
<proteinExistence type="predicted"/>
<feature type="compositionally biased region" description="Low complexity" evidence="1">
    <location>
        <begin position="207"/>
        <end position="221"/>
    </location>
</feature>
<accession>A0A507QSD3</accession>
<comment type="caution">
    <text evidence="3">The sequence shown here is derived from an EMBL/GenBank/DDBJ whole genome shotgun (WGS) entry which is preliminary data.</text>
</comment>
<dbReference type="Proteomes" id="UP000319663">
    <property type="component" value="Unassembled WGS sequence"/>
</dbReference>
<reference evidence="3 4" key="1">
    <citation type="submission" date="2019-06" db="EMBL/GenBank/DDBJ databases">
        <title>Wine fermentation using esterase from Monascus purpureus.</title>
        <authorList>
            <person name="Geng C."/>
            <person name="Zhang Y."/>
        </authorList>
    </citation>
    <scope>NUCLEOTIDE SEQUENCE [LARGE SCALE GENOMIC DNA]</scope>
    <source>
        <strain evidence="3">HQ1</strain>
    </source>
</reference>
<evidence type="ECO:0000313" key="4">
    <source>
        <dbReference type="Proteomes" id="UP000319663"/>
    </source>
</evidence>
<dbReference type="InterPro" id="IPR013860">
    <property type="entry name" value="AreA_GATA"/>
</dbReference>
<name>A0A507QSD3_MONPU</name>
<sequence>MSTSTSRWSNDELKELHDENEMSTDSSATLNSLAADDTSIEVEPSRHVDYLSHLWKEEDIWASWRYVTARKNVYSNGVRLENASWRTWAKSKHNLGTVSPDSLNWLKDCDVTWLYGPLKTSQRHDITPLSPSSRLETPNSYLDRKPILKKKTTSEIILQHSLSQHTLLRHAGAILRAREAANPDGRPSFPRQSSGISDRDVGFPPYSSSTTNASSSGLSSPSERRHIHFNNEVVQCIAVEVKEPDEDDGDWQALLGNSSSDDTVKQTPPKSLPGPKKTTHGSESRTIAPLPPTTLKYRGDTPQLPTASGIGFWSDTTSTSSPASSMETIRPTKPQANFLLDDDYDDHELDYNWDPKPPLHDSARSRPWFMDPEDEEMDQHLHLTSSGMLMPYNDEHSSHPGIFSKVIDTLNTARDIAHVIWNVGWQS</sequence>
<dbReference type="PANTHER" id="PTHR28051:SF1">
    <property type="entry name" value="PROTEIN MTL1-RELATED"/>
    <property type="match status" value="1"/>
</dbReference>
<feature type="compositionally biased region" description="Low complexity" evidence="1">
    <location>
        <begin position="314"/>
        <end position="328"/>
    </location>
</feature>
<feature type="compositionally biased region" description="Polar residues" evidence="1">
    <location>
        <begin position="255"/>
        <end position="269"/>
    </location>
</feature>
<protein>
    <recommendedName>
        <fullName evidence="2">Nitrogen regulatory protein areA GATA-like domain-containing protein</fullName>
    </recommendedName>
</protein>
<dbReference type="InterPro" id="IPR052292">
    <property type="entry name" value="Glucose_repression_reg"/>
</dbReference>
<dbReference type="EMBL" id="VIFY01000130">
    <property type="protein sequence ID" value="TQB69924.1"/>
    <property type="molecule type" value="Genomic_DNA"/>
</dbReference>
<keyword evidence="4" id="KW-1185">Reference proteome</keyword>
<dbReference type="GO" id="GO:0005773">
    <property type="term" value="C:vacuole"/>
    <property type="evidence" value="ECO:0007669"/>
    <property type="project" value="GOC"/>
</dbReference>
<dbReference type="STRING" id="5098.A0A507QSD3"/>
<gene>
    <name evidence="3" type="ORF">MPDQ_001243</name>
</gene>
<feature type="region of interest" description="Disordered" evidence="1">
    <location>
        <begin position="179"/>
        <end position="223"/>
    </location>
</feature>
<dbReference type="GO" id="GO:0042149">
    <property type="term" value="P:cellular response to glucose starvation"/>
    <property type="evidence" value="ECO:0007669"/>
    <property type="project" value="TreeGrafter"/>
</dbReference>
<evidence type="ECO:0000313" key="3">
    <source>
        <dbReference type="EMBL" id="TQB69924.1"/>
    </source>
</evidence>
<feature type="region of interest" description="Disordered" evidence="1">
    <location>
        <begin position="1"/>
        <end position="28"/>
    </location>
</feature>
<feature type="compositionally biased region" description="Basic and acidic residues" evidence="1">
    <location>
        <begin position="9"/>
        <end position="20"/>
    </location>
</feature>
<dbReference type="PANTHER" id="PTHR28051">
    <property type="entry name" value="PROTEIN MTL1-RELATED"/>
    <property type="match status" value="1"/>
</dbReference>
<organism evidence="3 4">
    <name type="scientific">Monascus purpureus</name>
    <name type="common">Red mold</name>
    <name type="synonym">Monascus anka</name>
    <dbReference type="NCBI Taxonomy" id="5098"/>
    <lineage>
        <taxon>Eukaryota</taxon>
        <taxon>Fungi</taxon>
        <taxon>Dikarya</taxon>
        <taxon>Ascomycota</taxon>
        <taxon>Pezizomycotina</taxon>
        <taxon>Eurotiomycetes</taxon>
        <taxon>Eurotiomycetidae</taxon>
        <taxon>Eurotiales</taxon>
        <taxon>Aspergillaceae</taxon>
        <taxon>Monascus</taxon>
    </lineage>
</organism>
<dbReference type="GO" id="GO:0007039">
    <property type="term" value="P:protein catabolic process in the vacuole"/>
    <property type="evidence" value="ECO:0007669"/>
    <property type="project" value="TreeGrafter"/>
</dbReference>